<accession>A0A1I5SHF9</accession>
<evidence type="ECO:0000256" key="8">
    <source>
        <dbReference type="ARBA" id="ARBA00023012"/>
    </source>
</evidence>
<evidence type="ECO:0000256" key="7">
    <source>
        <dbReference type="ARBA" id="ARBA00022840"/>
    </source>
</evidence>
<evidence type="ECO:0000256" key="3">
    <source>
        <dbReference type="ARBA" id="ARBA00022553"/>
    </source>
</evidence>
<keyword evidence="9" id="KW-1133">Transmembrane helix</keyword>
<keyword evidence="9" id="KW-0812">Transmembrane</keyword>
<dbReference type="Pfam" id="PF02518">
    <property type="entry name" value="HATPase_c"/>
    <property type="match status" value="1"/>
</dbReference>
<dbReference type="SUPFAM" id="SSF55874">
    <property type="entry name" value="ATPase domain of HSP90 chaperone/DNA topoisomerase II/histidine kinase"/>
    <property type="match status" value="1"/>
</dbReference>
<evidence type="ECO:0000256" key="1">
    <source>
        <dbReference type="ARBA" id="ARBA00000085"/>
    </source>
</evidence>
<comment type="catalytic activity">
    <reaction evidence="1">
        <text>ATP + protein L-histidine = ADP + protein N-phospho-L-histidine.</text>
        <dbReference type="EC" id="2.7.13.3"/>
    </reaction>
</comment>
<dbReference type="InterPro" id="IPR003594">
    <property type="entry name" value="HATPase_dom"/>
</dbReference>
<dbReference type="PANTHER" id="PTHR24421">
    <property type="entry name" value="NITRATE/NITRITE SENSOR PROTEIN NARX-RELATED"/>
    <property type="match status" value="1"/>
</dbReference>
<dbReference type="Gene3D" id="1.20.5.1930">
    <property type="match status" value="1"/>
</dbReference>
<dbReference type="InterPro" id="IPR036890">
    <property type="entry name" value="HATPase_C_sf"/>
</dbReference>
<keyword evidence="6 11" id="KW-0418">Kinase</keyword>
<dbReference type="OrthoDB" id="9797605at2"/>
<reference evidence="11 12" key="1">
    <citation type="submission" date="2016-10" db="EMBL/GenBank/DDBJ databases">
        <authorList>
            <person name="de Groot N.N."/>
        </authorList>
    </citation>
    <scope>NUCLEOTIDE SEQUENCE [LARGE SCALE GENOMIC DNA]</scope>
    <source>
        <strain evidence="11 12">CCUG 59231</strain>
    </source>
</reference>
<dbReference type="SMART" id="SM00387">
    <property type="entry name" value="HATPase_c"/>
    <property type="match status" value="1"/>
</dbReference>
<dbReference type="STRING" id="658457.SAMN05216601_12115"/>
<dbReference type="GO" id="GO:0046983">
    <property type="term" value="F:protein dimerization activity"/>
    <property type="evidence" value="ECO:0007669"/>
    <property type="project" value="InterPro"/>
</dbReference>
<keyword evidence="7" id="KW-0067">ATP-binding</keyword>
<sequence length="489" mass="54413">MSVDAKVESNTKTFVEAADATLVASDNPSWLRLKPPTRSRQFILAAIIIIGLSMTFVGSLVSQQIEQAAARSAGEGAAIYMEAFLSKHVQELARSRQLSPSSVQAIDQLMTVTSLRGHIISVNIWLTDGSNVYSTSLPQPKDHHSAKPIKAVLQGHIFNRKTTLDVTTHGYERRFGDSFYETYVPLREYGTDRIIAIGEFYELEHEISGIHHHVWLIIGCAALAMLSLLYAFVRHGDRIIERQQAILRQQITEQGLLYRQNVSLQRRAANAGQHFATINELTQRRIGADLHDGPAQLLTLILLRLDELAESCSDESRDALESIRSAAQDSLREIRDLSCGLALPEISNLSVREELQLAVQRHEQRSLTRVQLTLGPLPETLALSHKICLYRLVQEALHNAFLHAGGLQQRVEAQVIDGILTIEVVDGGPGMDLEQLRERPEHRSRLGLAGMRYRVESLGGTFDIVTAPGQGTRIVARFDLHQRGEQADS</sequence>
<evidence type="ECO:0000313" key="12">
    <source>
        <dbReference type="Proteomes" id="UP000182400"/>
    </source>
</evidence>
<dbReference type="AlphaFoldDB" id="A0A1I5SHF9"/>
<dbReference type="Gene3D" id="3.30.565.10">
    <property type="entry name" value="Histidine kinase-like ATPase, C-terminal domain"/>
    <property type="match status" value="1"/>
</dbReference>
<keyword evidence="9" id="KW-0472">Membrane</keyword>
<dbReference type="GO" id="GO:0016020">
    <property type="term" value="C:membrane"/>
    <property type="evidence" value="ECO:0007669"/>
    <property type="project" value="InterPro"/>
</dbReference>
<dbReference type="RefSeq" id="WP_074941694.1">
    <property type="nucleotide sequence ID" value="NZ_FOWP01000021.1"/>
</dbReference>
<evidence type="ECO:0000256" key="5">
    <source>
        <dbReference type="ARBA" id="ARBA00022741"/>
    </source>
</evidence>
<dbReference type="GO" id="GO:0005524">
    <property type="term" value="F:ATP binding"/>
    <property type="evidence" value="ECO:0007669"/>
    <property type="project" value="UniProtKB-KW"/>
</dbReference>
<evidence type="ECO:0000256" key="4">
    <source>
        <dbReference type="ARBA" id="ARBA00022679"/>
    </source>
</evidence>
<keyword evidence="5" id="KW-0547">Nucleotide-binding</keyword>
<evidence type="ECO:0000256" key="9">
    <source>
        <dbReference type="SAM" id="Phobius"/>
    </source>
</evidence>
<name>A0A1I5SHF9_9GAMM</name>
<keyword evidence="3" id="KW-0597">Phosphoprotein</keyword>
<dbReference type="GO" id="GO:0000155">
    <property type="term" value="F:phosphorelay sensor kinase activity"/>
    <property type="evidence" value="ECO:0007669"/>
    <property type="project" value="InterPro"/>
</dbReference>
<dbReference type="Pfam" id="PF07730">
    <property type="entry name" value="HisKA_3"/>
    <property type="match status" value="1"/>
</dbReference>
<organism evidence="11 12">
    <name type="scientific">Ectopseudomonas composti</name>
    <dbReference type="NCBI Taxonomy" id="658457"/>
    <lineage>
        <taxon>Bacteria</taxon>
        <taxon>Pseudomonadati</taxon>
        <taxon>Pseudomonadota</taxon>
        <taxon>Gammaproteobacteria</taxon>
        <taxon>Pseudomonadales</taxon>
        <taxon>Pseudomonadaceae</taxon>
        <taxon>Ectopseudomonas</taxon>
    </lineage>
</organism>
<dbReference type="CDD" id="cd16917">
    <property type="entry name" value="HATPase_UhpB-NarQ-NarX-like"/>
    <property type="match status" value="1"/>
</dbReference>
<feature type="domain" description="Histidine kinase/HSP90-like ATPase" evidence="10">
    <location>
        <begin position="384"/>
        <end position="482"/>
    </location>
</feature>
<proteinExistence type="predicted"/>
<evidence type="ECO:0000256" key="6">
    <source>
        <dbReference type="ARBA" id="ARBA00022777"/>
    </source>
</evidence>
<dbReference type="Proteomes" id="UP000182400">
    <property type="component" value="Unassembled WGS sequence"/>
</dbReference>
<feature type="transmembrane region" description="Helical" evidence="9">
    <location>
        <begin position="42"/>
        <end position="61"/>
    </location>
</feature>
<evidence type="ECO:0000259" key="10">
    <source>
        <dbReference type="SMART" id="SM00387"/>
    </source>
</evidence>
<evidence type="ECO:0000313" key="11">
    <source>
        <dbReference type="EMBL" id="SFP69937.1"/>
    </source>
</evidence>
<dbReference type="PANTHER" id="PTHR24421:SF10">
    <property type="entry name" value="NITRATE_NITRITE SENSOR PROTEIN NARQ"/>
    <property type="match status" value="1"/>
</dbReference>
<dbReference type="EMBL" id="FOWP01000021">
    <property type="protein sequence ID" value="SFP69937.1"/>
    <property type="molecule type" value="Genomic_DNA"/>
</dbReference>
<evidence type="ECO:0000256" key="2">
    <source>
        <dbReference type="ARBA" id="ARBA00012438"/>
    </source>
</evidence>
<keyword evidence="8" id="KW-0902">Two-component regulatory system</keyword>
<keyword evidence="4" id="KW-0808">Transferase</keyword>
<dbReference type="EC" id="2.7.13.3" evidence="2"/>
<protein>
    <recommendedName>
        <fullName evidence="2">histidine kinase</fullName>
        <ecNumber evidence="2">2.7.13.3</ecNumber>
    </recommendedName>
</protein>
<gene>
    <name evidence="11" type="ORF">SAMN05216601_12115</name>
</gene>
<feature type="transmembrane region" description="Helical" evidence="9">
    <location>
        <begin position="214"/>
        <end position="233"/>
    </location>
</feature>
<dbReference type="InterPro" id="IPR050482">
    <property type="entry name" value="Sensor_HK_TwoCompSys"/>
</dbReference>
<dbReference type="InterPro" id="IPR011712">
    <property type="entry name" value="Sig_transdc_His_kin_sub3_dim/P"/>
</dbReference>